<evidence type="ECO:0000256" key="1">
    <source>
        <dbReference type="SAM" id="MobiDB-lite"/>
    </source>
</evidence>
<name>A0AAD5TXG1_9FUNG</name>
<dbReference type="Pfam" id="PF05022">
    <property type="entry name" value="SRP40_C"/>
    <property type="match status" value="1"/>
</dbReference>
<feature type="region of interest" description="Disordered" evidence="1">
    <location>
        <begin position="55"/>
        <end position="107"/>
    </location>
</feature>
<sequence>MFLIFSKLKAEDTQNVNLSEVKKLEESVDEEKVIVKETKAAKIVSKIEKAIKKLSNNDEKQSKKLSKKKEKSEKNSNLKRKREEIAETEANDVNNETSKENVTFEVETEGSLLTQNKKVKGSPPKRFQRVDPNEISFLDERLKDNQFLSKGGAEGSYGHKAHLDLIAVKGKDFRKGKDKKKKGSYKGGQIDFSSHSIKFNLDD</sequence>
<evidence type="ECO:0000313" key="3">
    <source>
        <dbReference type="EMBL" id="KAJ3205647.1"/>
    </source>
</evidence>
<dbReference type="PANTHER" id="PTHR23216">
    <property type="entry name" value="NUCLEOLAR AND COILED-BODY PHOSPHOPROTEIN 1"/>
    <property type="match status" value="1"/>
</dbReference>
<feature type="domain" description="Srp40 C-terminal" evidence="2">
    <location>
        <begin position="126"/>
        <end position="199"/>
    </location>
</feature>
<gene>
    <name evidence="3" type="ORF">HK099_000739</name>
</gene>
<reference evidence="3" key="1">
    <citation type="submission" date="2020-05" db="EMBL/GenBank/DDBJ databases">
        <title>Phylogenomic resolution of chytrid fungi.</title>
        <authorList>
            <person name="Stajich J.E."/>
            <person name="Amses K."/>
            <person name="Simmons R."/>
            <person name="Seto K."/>
            <person name="Myers J."/>
            <person name="Bonds A."/>
            <person name="Quandt C.A."/>
            <person name="Barry K."/>
            <person name="Liu P."/>
            <person name="Grigoriev I."/>
            <person name="Longcore J.E."/>
            <person name="James T.Y."/>
        </authorList>
    </citation>
    <scope>NUCLEOTIDE SEQUENCE</scope>
    <source>
        <strain evidence="3">JEL0476</strain>
    </source>
</reference>
<dbReference type="PANTHER" id="PTHR23216:SF1">
    <property type="entry name" value="NUCLEOLAR AND COILED-BODY PHOSPHOPROTEIN 1"/>
    <property type="match status" value="1"/>
</dbReference>
<dbReference type="InterPro" id="IPR039191">
    <property type="entry name" value="Nopp140-like"/>
</dbReference>
<proteinExistence type="predicted"/>
<dbReference type="AlphaFoldDB" id="A0AAD5TXG1"/>
<evidence type="ECO:0000259" key="2">
    <source>
        <dbReference type="Pfam" id="PF05022"/>
    </source>
</evidence>
<accession>A0AAD5TXG1</accession>
<comment type="caution">
    <text evidence="3">The sequence shown here is derived from an EMBL/GenBank/DDBJ whole genome shotgun (WGS) entry which is preliminary data.</text>
</comment>
<feature type="compositionally biased region" description="Basic and acidic residues" evidence="1">
    <location>
        <begin position="70"/>
        <end position="85"/>
    </location>
</feature>
<keyword evidence="4" id="KW-1185">Reference proteome</keyword>
<dbReference type="InterPro" id="IPR007718">
    <property type="entry name" value="Srp40_C"/>
</dbReference>
<dbReference type="GO" id="GO:0005730">
    <property type="term" value="C:nucleolus"/>
    <property type="evidence" value="ECO:0007669"/>
    <property type="project" value="InterPro"/>
</dbReference>
<organism evidence="3 4">
    <name type="scientific">Clydaea vesicula</name>
    <dbReference type="NCBI Taxonomy" id="447962"/>
    <lineage>
        <taxon>Eukaryota</taxon>
        <taxon>Fungi</taxon>
        <taxon>Fungi incertae sedis</taxon>
        <taxon>Chytridiomycota</taxon>
        <taxon>Chytridiomycota incertae sedis</taxon>
        <taxon>Chytridiomycetes</taxon>
        <taxon>Lobulomycetales</taxon>
        <taxon>Lobulomycetaceae</taxon>
        <taxon>Clydaea</taxon>
    </lineage>
</organism>
<evidence type="ECO:0000313" key="4">
    <source>
        <dbReference type="Proteomes" id="UP001211065"/>
    </source>
</evidence>
<protein>
    <recommendedName>
        <fullName evidence="2">Srp40 C-terminal domain-containing protein</fullName>
    </recommendedName>
</protein>
<dbReference type="EMBL" id="JADGJW010001188">
    <property type="protein sequence ID" value="KAJ3205647.1"/>
    <property type="molecule type" value="Genomic_DNA"/>
</dbReference>
<dbReference type="Proteomes" id="UP001211065">
    <property type="component" value="Unassembled WGS sequence"/>
</dbReference>